<dbReference type="Gene3D" id="3.10.180.10">
    <property type="entry name" value="2,3-Dihydroxybiphenyl 1,2-Dioxygenase, domain 1"/>
    <property type="match status" value="1"/>
</dbReference>
<reference evidence="4" key="1">
    <citation type="submission" date="2015-07" db="EMBL/GenBank/DDBJ databases">
        <authorList>
            <person name="Wibberg D."/>
        </authorList>
    </citation>
    <scope>NUCLEOTIDE SEQUENCE [LARGE SCALE GENOMIC DNA]</scope>
</reference>
<dbReference type="RefSeq" id="WP_053834210.1">
    <property type="nucleotide sequence ID" value="NZ_CXOI01000011.1"/>
</dbReference>
<accession>A0A0K2ZDC7</accession>
<sequence length="168" mass="18517">MTKSVQQPDTAPRYHKIDHIALAVNDLEAAIALFRDQLGFVLTGRRHISGKTTGMLSAEMQHGDLMFVLCQGTEPQSQVSRLIENHGVGVAHIALRVDDAHAAAKHLRERGLAFDTNVIEGQGLRQTFSKRDEVTGLSFEFIERSGEVGFQDASVNELFAQLERSGAY</sequence>
<evidence type="ECO:0000313" key="3">
    <source>
        <dbReference type="EMBL" id="CTP83418.1"/>
    </source>
</evidence>
<protein>
    <submittedName>
        <fullName evidence="3">Glyoxalase</fullName>
    </submittedName>
</protein>
<dbReference type="PROSITE" id="PS51819">
    <property type="entry name" value="VOC"/>
    <property type="match status" value="1"/>
</dbReference>
<keyword evidence="1" id="KW-0479">Metal-binding</keyword>
<dbReference type="GO" id="GO:0004493">
    <property type="term" value="F:methylmalonyl-CoA epimerase activity"/>
    <property type="evidence" value="ECO:0007669"/>
    <property type="project" value="TreeGrafter"/>
</dbReference>
<dbReference type="PANTHER" id="PTHR43048">
    <property type="entry name" value="METHYLMALONYL-COA EPIMERASE"/>
    <property type="match status" value="1"/>
</dbReference>
<feature type="domain" description="VOC" evidence="2">
    <location>
        <begin position="16"/>
        <end position="144"/>
    </location>
</feature>
<dbReference type="GO" id="GO:0046491">
    <property type="term" value="P:L-methylmalonyl-CoA metabolic process"/>
    <property type="evidence" value="ECO:0007669"/>
    <property type="project" value="TreeGrafter"/>
</dbReference>
<name>A0A0K2ZDC7_9XANT</name>
<evidence type="ECO:0000259" key="2">
    <source>
        <dbReference type="PROSITE" id="PS51819"/>
    </source>
</evidence>
<organism evidence="3 4">
    <name type="scientific">Xanthomonas graminis pv. arrhenatheri LMG 727</name>
    <dbReference type="NCBI Taxonomy" id="1195923"/>
    <lineage>
        <taxon>Bacteria</taxon>
        <taxon>Pseudomonadati</taxon>
        <taxon>Pseudomonadota</taxon>
        <taxon>Gammaproteobacteria</taxon>
        <taxon>Lysobacterales</taxon>
        <taxon>Lysobacteraceae</taxon>
        <taxon>Xanthomonas</taxon>
        <taxon>Xanthomonas translucens group</taxon>
        <taxon>Xanthomonas graminis</taxon>
    </lineage>
</organism>
<gene>
    <name evidence="3" type="ORF">XTALMG727_0610</name>
</gene>
<evidence type="ECO:0000256" key="1">
    <source>
        <dbReference type="ARBA" id="ARBA00022723"/>
    </source>
</evidence>
<dbReference type="AlphaFoldDB" id="A0A0K2ZDC7"/>
<dbReference type="GO" id="GO:0046872">
    <property type="term" value="F:metal ion binding"/>
    <property type="evidence" value="ECO:0007669"/>
    <property type="project" value="UniProtKB-KW"/>
</dbReference>
<dbReference type="SUPFAM" id="SSF54593">
    <property type="entry name" value="Glyoxalase/Bleomycin resistance protein/Dihydroxybiphenyl dioxygenase"/>
    <property type="match status" value="1"/>
</dbReference>
<dbReference type="InterPro" id="IPR051785">
    <property type="entry name" value="MMCE/EMCE_epimerase"/>
</dbReference>
<proteinExistence type="predicted"/>
<dbReference type="InterPro" id="IPR037523">
    <property type="entry name" value="VOC_core"/>
</dbReference>
<evidence type="ECO:0000313" key="4">
    <source>
        <dbReference type="Proteomes" id="UP000046187"/>
    </source>
</evidence>
<dbReference type="PANTHER" id="PTHR43048:SF3">
    <property type="entry name" value="METHYLMALONYL-COA EPIMERASE, MITOCHONDRIAL"/>
    <property type="match status" value="1"/>
</dbReference>
<dbReference type="InterPro" id="IPR029068">
    <property type="entry name" value="Glyas_Bleomycin-R_OHBP_Dase"/>
</dbReference>
<dbReference type="Proteomes" id="UP000046187">
    <property type="component" value="Unassembled WGS sequence"/>
</dbReference>
<dbReference type="Pfam" id="PF13669">
    <property type="entry name" value="Glyoxalase_4"/>
    <property type="match status" value="1"/>
</dbReference>
<dbReference type="EMBL" id="CXOI01000011">
    <property type="protein sequence ID" value="CTP83418.1"/>
    <property type="molecule type" value="Genomic_DNA"/>
</dbReference>
<keyword evidence="4" id="KW-1185">Reference proteome</keyword>